<evidence type="ECO:0000313" key="17">
    <source>
        <dbReference type="EMBL" id="GMN52038.1"/>
    </source>
</evidence>
<keyword evidence="10 15" id="KW-0472">Membrane</keyword>
<feature type="binding site" evidence="12">
    <location>
        <position position="177"/>
    </location>
    <ligand>
        <name>ATP</name>
        <dbReference type="ChEBI" id="CHEBI:30616"/>
    </ligand>
</feature>
<evidence type="ECO:0000256" key="2">
    <source>
        <dbReference type="ARBA" id="ARBA00022527"/>
    </source>
</evidence>
<accession>A0AA88AC71</accession>
<sequence length="485" mass="54702">MGRPTHQFVKADGNVNWVFPDIPSPPDEFKSFQDEFSSSMKWAVVGSLVYGVVVIVAIMLIVYAIIDCLKKLGSAVPQYAKLSTSDSNTEEASRRKVSSPGKEEIVQPDLPAESNSRVEYETVERFLSKIAREKPVRFSSAQLEEFTDNFSSILGSGGFGVVYKGLLPNGVHLAVKKLPSKNLDKRIEEQFMAEVGTLGRTYHINLVRLYGFCFDPSMRALVYEYMENGSLEKILFNDSKGIEFEKLHDIAVQTAKGLAYLHEECEWKIIHYDIKPGNVLLDKNLNPKVADFGLAKLCNREGSQTTLMVDGRGTPGYAAPEMWKPYPVTHKCDVYSFGILLFEMVGRRRHFDESLSESRQWLPRWTWDMYEHKEIAVMISLCGVEERNREKAERMLMVALWCIQYSPEARPLMSNVVQMLDGSKEVTPPPCPFEHRHSARPISSAVQSGSNDESSNANTSSTANTFGRIDSNPVHNTFEMELIVN</sequence>
<feature type="compositionally biased region" description="Polar residues" evidence="14">
    <location>
        <begin position="444"/>
        <end position="453"/>
    </location>
</feature>
<dbReference type="Proteomes" id="UP001187192">
    <property type="component" value="Unassembled WGS sequence"/>
</dbReference>
<dbReference type="SUPFAM" id="SSF56112">
    <property type="entry name" value="Protein kinase-like (PK-like)"/>
    <property type="match status" value="1"/>
</dbReference>
<dbReference type="PROSITE" id="PS00108">
    <property type="entry name" value="PROTEIN_KINASE_ST"/>
    <property type="match status" value="1"/>
</dbReference>
<keyword evidence="3" id="KW-0808">Transferase</keyword>
<dbReference type="GO" id="GO:0005524">
    <property type="term" value="F:ATP binding"/>
    <property type="evidence" value="ECO:0007669"/>
    <property type="project" value="UniProtKB-UniRule"/>
</dbReference>
<evidence type="ECO:0000256" key="15">
    <source>
        <dbReference type="SAM" id="Phobius"/>
    </source>
</evidence>
<reference evidence="17" key="1">
    <citation type="submission" date="2023-07" db="EMBL/GenBank/DDBJ databases">
        <title>draft genome sequence of fig (Ficus carica).</title>
        <authorList>
            <person name="Takahashi T."/>
            <person name="Nishimura K."/>
        </authorList>
    </citation>
    <scope>NUCLEOTIDE SEQUENCE</scope>
</reference>
<evidence type="ECO:0000256" key="14">
    <source>
        <dbReference type="SAM" id="MobiDB-lite"/>
    </source>
</evidence>
<dbReference type="AlphaFoldDB" id="A0AA88AC71"/>
<evidence type="ECO:0000256" key="7">
    <source>
        <dbReference type="ARBA" id="ARBA00022777"/>
    </source>
</evidence>
<comment type="subcellular location">
    <subcellularLocation>
        <location evidence="1">Membrane</location>
        <topology evidence="1">Single-pass type I membrane protein</topology>
    </subcellularLocation>
</comment>
<organism evidence="17 18">
    <name type="scientific">Ficus carica</name>
    <name type="common">Common fig</name>
    <dbReference type="NCBI Taxonomy" id="3494"/>
    <lineage>
        <taxon>Eukaryota</taxon>
        <taxon>Viridiplantae</taxon>
        <taxon>Streptophyta</taxon>
        <taxon>Embryophyta</taxon>
        <taxon>Tracheophyta</taxon>
        <taxon>Spermatophyta</taxon>
        <taxon>Magnoliopsida</taxon>
        <taxon>eudicotyledons</taxon>
        <taxon>Gunneridae</taxon>
        <taxon>Pentapetalae</taxon>
        <taxon>rosids</taxon>
        <taxon>fabids</taxon>
        <taxon>Rosales</taxon>
        <taxon>Moraceae</taxon>
        <taxon>Ficeae</taxon>
        <taxon>Ficus</taxon>
    </lineage>
</organism>
<keyword evidence="6 12" id="KW-0547">Nucleotide-binding</keyword>
<dbReference type="InterPro" id="IPR017441">
    <property type="entry name" value="Protein_kinase_ATP_BS"/>
</dbReference>
<keyword evidence="2 13" id="KW-0723">Serine/threonine-protein kinase</keyword>
<name>A0AA88AC71_FICCA</name>
<comment type="caution">
    <text evidence="17">The sequence shown here is derived from an EMBL/GenBank/DDBJ whole genome shotgun (WGS) entry which is preliminary data.</text>
</comment>
<dbReference type="Gene3D" id="1.10.510.10">
    <property type="entry name" value="Transferase(Phosphotransferase) domain 1"/>
    <property type="match status" value="1"/>
</dbReference>
<dbReference type="EMBL" id="BTGU01000040">
    <property type="protein sequence ID" value="GMN52038.1"/>
    <property type="molecule type" value="Genomic_DNA"/>
</dbReference>
<dbReference type="InterPro" id="IPR008271">
    <property type="entry name" value="Ser/Thr_kinase_AS"/>
</dbReference>
<evidence type="ECO:0000256" key="12">
    <source>
        <dbReference type="PROSITE-ProRule" id="PRU10141"/>
    </source>
</evidence>
<dbReference type="InterPro" id="IPR011009">
    <property type="entry name" value="Kinase-like_dom_sf"/>
</dbReference>
<dbReference type="FunFam" id="3.30.200.20:FF:000178">
    <property type="entry name" value="serine/threonine-protein kinase PBS1-like"/>
    <property type="match status" value="1"/>
</dbReference>
<feature type="compositionally biased region" description="Low complexity" evidence="14">
    <location>
        <begin position="454"/>
        <end position="465"/>
    </location>
</feature>
<evidence type="ECO:0000259" key="16">
    <source>
        <dbReference type="PROSITE" id="PS50011"/>
    </source>
</evidence>
<evidence type="ECO:0000256" key="8">
    <source>
        <dbReference type="ARBA" id="ARBA00022840"/>
    </source>
</evidence>
<feature type="domain" description="Protein kinase" evidence="16">
    <location>
        <begin position="148"/>
        <end position="426"/>
    </location>
</feature>
<dbReference type="InterPro" id="IPR000719">
    <property type="entry name" value="Prot_kinase_dom"/>
</dbReference>
<dbReference type="PROSITE" id="PS50011">
    <property type="entry name" value="PROTEIN_KINASE_DOM"/>
    <property type="match status" value="1"/>
</dbReference>
<keyword evidence="18" id="KW-1185">Reference proteome</keyword>
<keyword evidence="4 15" id="KW-0812">Transmembrane</keyword>
<feature type="region of interest" description="Disordered" evidence="14">
    <location>
        <begin position="427"/>
        <end position="471"/>
    </location>
</feature>
<dbReference type="Pfam" id="PF00069">
    <property type="entry name" value="Pkinase"/>
    <property type="match status" value="1"/>
</dbReference>
<keyword evidence="11" id="KW-0325">Glycoprotein</keyword>
<gene>
    <name evidence="17" type="ORF">TIFTF001_021181</name>
</gene>
<feature type="transmembrane region" description="Helical" evidence="15">
    <location>
        <begin position="42"/>
        <end position="66"/>
    </location>
</feature>
<keyword evidence="9 15" id="KW-1133">Transmembrane helix</keyword>
<feature type="region of interest" description="Disordered" evidence="14">
    <location>
        <begin position="83"/>
        <end position="109"/>
    </location>
</feature>
<keyword evidence="5" id="KW-0732">Signal</keyword>
<evidence type="ECO:0000256" key="1">
    <source>
        <dbReference type="ARBA" id="ARBA00004479"/>
    </source>
</evidence>
<keyword evidence="7" id="KW-0418">Kinase</keyword>
<dbReference type="Gene3D" id="3.30.200.20">
    <property type="entry name" value="Phosphorylase Kinase, domain 1"/>
    <property type="match status" value="1"/>
</dbReference>
<dbReference type="SMART" id="SM00220">
    <property type="entry name" value="S_TKc"/>
    <property type="match status" value="1"/>
</dbReference>
<comment type="similarity">
    <text evidence="13">Belongs to the protein kinase superfamily.</text>
</comment>
<evidence type="ECO:0000313" key="18">
    <source>
        <dbReference type="Proteomes" id="UP001187192"/>
    </source>
</evidence>
<protein>
    <recommendedName>
        <fullName evidence="16">Protein kinase domain-containing protein</fullName>
    </recommendedName>
</protein>
<dbReference type="PROSITE" id="PS00107">
    <property type="entry name" value="PROTEIN_KINASE_ATP"/>
    <property type="match status" value="1"/>
</dbReference>
<evidence type="ECO:0000256" key="3">
    <source>
        <dbReference type="ARBA" id="ARBA00022679"/>
    </source>
</evidence>
<dbReference type="GO" id="GO:0004674">
    <property type="term" value="F:protein serine/threonine kinase activity"/>
    <property type="evidence" value="ECO:0007669"/>
    <property type="project" value="UniProtKB-KW"/>
</dbReference>
<evidence type="ECO:0000256" key="6">
    <source>
        <dbReference type="ARBA" id="ARBA00022741"/>
    </source>
</evidence>
<keyword evidence="8 12" id="KW-0067">ATP-binding</keyword>
<evidence type="ECO:0000256" key="4">
    <source>
        <dbReference type="ARBA" id="ARBA00022692"/>
    </source>
</evidence>
<proteinExistence type="inferred from homology"/>
<dbReference type="GO" id="GO:0016020">
    <property type="term" value="C:membrane"/>
    <property type="evidence" value="ECO:0007669"/>
    <property type="project" value="UniProtKB-SubCell"/>
</dbReference>
<dbReference type="InterPro" id="IPR045874">
    <property type="entry name" value="LRK10/LRL21-25-like"/>
</dbReference>
<evidence type="ECO:0000256" key="11">
    <source>
        <dbReference type="ARBA" id="ARBA00023180"/>
    </source>
</evidence>
<evidence type="ECO:0000256" key="5">
    <source>
        <dbReference type="ARBA" id="ARBA00022729"/>
    </source>
</evidence>
<evidence type="ECO:0000256" key="9">
    <source>
        <dbReference type="ARBA" id="ARBA00022989"/>
    </source>
</evidence>
<dbReference type="FunFam" id="1.10.510.10:FF:000537">
    <property type="entry name" value="Putative receptor-like protein kinase"/>
    <property type="match status" value="1"/>
</dbReference>
<evidence type="ECO:0000256" key="10">
    <source>
        <dbReference type="ARBA" id="ARBA00023136"/>
    </source>
</evidence>
<evidence type="ECO:0000256" key="13">
    <source>
        <dbReference type="RuleBase" id="RU000304"/>
    </source>
</evidence>
<dbReference type="PANTHER" id="PTHR27009">
    <property type="entry name" value="RUST RESISTANCE KINASE LR10-RELATED"/>
    <property type="match status" value="1"/>
</dbReference>